<keyword evidence="3" id="KW-0269">Exonuclease</keyword>
<dbReference type="InterPro" id="IPR038763">
    <property type="entry name" value="DHH_sf"/>
</dbReference>
<feature type="compositionally biased region" description="Acidic residues" evidence="1">
    <location>
        <begin position="167"/>
        <end position="182"/>
    </location>
</feature>
<dbReference type="Gene3D" id="2.40.50.140">
    <property type="entry name" value="Nucleic acid-binding proteins"/>
    <property type="match status" value="1"/>
</dbReference>
<gene>
    <name evidence="3" type="ORF">SAMN06264855_11526</name>
</gene>
<organism evidence="3 4">
    <name type="scientific">Halorubrum vacuolatum</name>
    <name type="common">Natronobacterium vacuolatum</name>
    <dbReference type="NCBI Taxonomy" id="63740"/>
    <lineage>
        <taxon>Archaea</taxon>
        <taxon>Methanobacteriati</taxon>
        <taxon>Methanobacteriota</taxon>
        <taxon>Stenosarchaea group</taxon>
        <taxon>Halobacteria</taxon>
        <taxon>Halobacteriales</taxon>
        <taxon>Haloferacaceae</taxon>
        <taxon>Halorubrum</taxon>
    </lineage>
</organism>
<sequence>MGSCLICGVPVDGHICSSHEEDVVFDFRGDSPHQLVPNRFYRGTVDGYAEFGVFIDVAPGVTGLLHRSEIDRRLESLDWEPGDDVFVQVKGVRDNGNIDLTWSIRQAEREFRGVLIQDGDVDRNPVQEATEPEEAEDDSKPETTTSENGEPAAAEGTEAAEPIVETEPAESTDSIEEVDPAESADSIGEVDPVESVDAEGAVEPEVPVDAVEESADADSSHADATVTERAAIETLSERVGDAVRIEGEVVSVRQTGGPTIFEIRDETGVVDVAAFVEAGVRAYPDVVVGDVVRITGEVESRRGEIQLETEGLVLLDGEEADTVHTRLADALADEARPEGLQPLAGDEAVAELGEGLLDAAEAIRRAVLESRPIVVRHPATADGYVAGAAVERATLPLIRNEHAKTDAEYHYFTRRPLEDPVYGMDAATNDVTRMLQDRDRHDEKLPLFVLLGTGSTVESADGLGLLSVYGADAIVIDAAVADPETRDAVETLVSPELAAVDDDLSTAALAASMASAVNDEVRADLHHLPAVSYWEGAPERYVDLAHDAGYDVERIAELREAIALEAYYQSYQDKRELVTDLLFEDGGDLAAHISEQFREKLQTEVETATENIVSESKDGVEFAVLDTDQYTHRFDFPPTVLLLSDLHRRHANGEPFATVGIGTDELYVRATADLSIREVADRAAEEVPKAKIATAGVREGKIEFLAGERDAVEDAIVDAVAEQF</sequence>
<dbReference type="OrthoDB" id="60224at2157"/>
<dbReference type="PROSITE" id="PS50126">
    <property type="entry name" value="S1"/>
    <property type="match status" value="1"/>
</dbReference>
<dbReference type="CDD" id="cd04487">
    <property type="entry name" value="RecJ_OBF2_like"/>
    <property type="match status" value="1"/>
</dbReference>
<evidence type="ECO:0000256" key="1">
    <source>
        <dbReference type="SAM" id="MobiDB-lite"/>
    </source>
</evidence>
<dbReference type="SMART" id="SM00316">
    <property type="entry name" value="S1"/>
    <property type="match status" value="1"/>
</dbReference>
<dbReference type="Gene3D" id="2.40.50.1010">
    <property type="match status" value="1"/>
</dbReference>
<dbReference type="RefSeq" id="WP_089385429.1">
    <property type="nucleotide sequence ID" value="NZ_FZNQ01000015.1"/>
</dbReference>
<evidence type="ECO:0000313" key="4">
    <source>
        <dbReference type="Proteomes" id="UP000198397"/>
    </source>
</evidence>
<dbReference type="GO" id="GO:0004527">
    <property type="term" value="F:exonuclease activity"/>
    <property type="evidence" value="ECO:0007669"/>
    <property type="project" value="UniProtKB-KW"/>
</dbReference>
<keyword evidence="3" id="KW-0378">Hydrolase</keyword>
<dbReference type="GO" id="GO:0003676">
    <property type="term" value="F:nucleic acid binding"/>
    <property type="evidence" value="ECO:0007669"/>
    <property type="project" value="InterPro"/>
</dbReference>
<feature type="region of interest" description="Disordered" evidence="1">
    <location>
        <begin position="116"/>
        <end position="225"/>
    </location>
</feature>
<name>A0A238X9Q5_HALVU</name>
<dbReference type="InterPro" id="IPR003029">
    <property type="entry name" value="S1_domain"/>
</dbReference>
<keyword evidence="3" id="KW-0540">Nuclease</keyword>
<dbReference type="InterPro" id="IPR004365">
    <property type="entry name" value="NA-bd_OB_tRNA"/>
</dbReference>
<feature type="compositionally biased region" description="Low complexity" evidence="1">
    <location>
        <begin position="147"/>
        <end position="162"/>
    </location>
</feature>
<dbReference type="Proteomes" id="UP000198397">
    <property type="component" value="Unassembled WGS sequence"/>
</dbReference>
<dbReference type="Pfam" id="PF01336">
    <property type="entry name" value="tRNA_anti-codon"/>
    <property type="match status" value="1"/>
</dbReference>
<evidence type="ECO:0000259" key="2">
    <source>
        <dbReference type="PROSITE" id="PS50126"/>
    </source>
</evidence>
<accession>A0A238X9Q5</accession>
<evidence type="ECO:0000313" key="3">
    <source>
        <dbReference type="EMBL" id="SNR55667.1"/>
    </source>
</evidence>
<keyword evidence="4" id="KW-1185">Reference proteome</keyword>
<dbReference type="EMBL" id="FZNQ01000015">
    <property type="protein sequence ID" value="SNR55667.1"/>
    <property type="molecule type" value="Genomic_DNA"/>
</dbReference>
<proteinExistence type="predicted"/>
<reference evidence="3 4" key="1">
    <citation type="submission" date="2017-06" db="EMBL/GenBank/DDBJ databases">
        <authorList>
            <person name="Kim H.J."/>
            <person name="Triplett B.A."/>
        </authorList>
    </citation>
    <scope>NUCLEOTIDE SEQUENCE [LARGE SCALE GENOMIC DNA]</scope>
    <source>
        <strain evidence="3 4">DSM 8800</strain>
    </source>
</reference>
<dbReference type="SUPFAM" id="SSF64182">
    <property type="entry name" value="DHH phosphoesterases"/>
    <property type="match status" value="1"/>
</dbReference>
<dbReference type="Pfam" id="PF00575">
    <property type="entry name" value="S1"/>
    <property type="match status" value="1"/>
</dbReference>
<protein>
    <submittedName>
        <fullName evidence="3">RecJ-like exonuclease, contains DnaJ-type Zn finger domain</fullName>
    </submittedName>
</protein>
<dbReference type="InterPro" id="IPR012340">
    <property type="entry name" value="NA-bd_OB-fold"/>
</dbReference>
<dbReference type="AlphaFoldDB" id="A0A238X9Q5"/>
<feature type="compositionally biased region" description="Acidic residues" evidence="1">
    <location>
        <begin position="130"/>
        <end position="139"/>
    </location>
</feature>
<feature type="domain" description="S1 motif" evidence="2">
    <location>
        <begin position="38"/>
        <end position="103"/>
    </location>
</feature>
<dbReference type="SUPFAM" id="SSF50249">
    <property type="entry name" value="Nucleic acid-binding proteins"/>
    <property type="match status" value="2"/>
</dbReference>
<feature type="compositionally biased region" description="Acidic residues" evidence="1">
    <location>
        <begin position="191"/>
        <end position="202"/>
    </location>
</feature>